<proteinExistence type="predicted"/>
<dbReference type="EMBL" id="WVTB01000038">
    <property type="protein sequence ID" value="KAF3805901.1"/>
    <property type="molecule type" value="Genomic_DNA"/>
</dbReference>
<reference evidence="2" key="2">
    <citation type="submission" date="2020-03" db="EMBL/GenBank/DDBJ databases">
        <authorList>
            <person name="Fu F.-F."/>
            <person name="Chen J."/>
        </authorList>
    </citation>
    <scope>NUCLEOTIDE SEQUENCE</scope>
    <source>
        <strain evidence="2">Lc1</strain>
    </source>
</reference>
<sequence>MSAPLRCVPTRGGWLVGQRGRAERVGHTLSPLPFVGAKVPLGQVHLPQRPLDEDGLERGGAGAGERRYAQDRTVLVRVPPAGLAGAVLGLRLRLLLAAAERGEAGLGLFRIRTRGGVVGGVRVRVDVHRVRGGAGLDVVLPLLGALGRDEAVDLRGDDGADGHFGAGAGVGALALALGARGVRVDDDGGVWVGDGDGGGEVLGEVEHEEEVDAVDPDARALPEGALGEVAGLADGRGQAGDGVAAGPGVEGAGGGVEDEDVPGGCDGGEGVLWGVAGGGCEVRGEGEDDGGSGEFGEEGGGWVADPALRGVGGSIVGVAVGGGIFLLVVFSARGRGAEDPGVDVAGQVGGGEHAAVRGEGEVRDGPLVAAEAAVGLVLGDVAAEAGYGAGLLDSHGAGVGVARDARDEDLGAVLHRGEPGAVRGEDDLAGAVGGEGGRDGDGGDGDVGGLGGVAVVAEVEGLEGGRGGDGAEGAVGGDGGGGDGGVAVDEYGLEELAVGVEVLVLVGGGDAVAEEAVEGVLQLPDLDLVVPPVDEQAGVGRAGEGGRLGEVREGSVVLATEFFEREDDGGGVGAFWGSLTSCDDDADAPALERGHGLDVVLVVFPAPDLAPSGAVAGGLLVEDGAAVHAAAHDGGAVGAGGQAEGVLAMALDALRLGRLDAPDDDVGAFPGAGVLAVLLGTDGHLAEAGAALDVVDAERRVGAADDEGVARLEGDADHLDLLGGGLDEDALEAQLAVLDGVEGEDAVDGAGDEAGDGVGGRGWGLGGEAPDVAVLAGGVAQGPAGLEVPFGDGGGVADAEEARAAWDGGAAGGGGGVVGVGHPDEAVDGAVCAGAEDGLLEPGAIEGVPDLDVAVRAADGEAREGGVLLRAGGGVGEGEGVDGGGRVRDEAAAVEVHCGVWFGLLAGATRSREGIN</sequence>
<accession>A0A8H4CL87</accession>
<name>A0A8H4CL87_COLGL</name>
<organism evidence="2 3">
    <name type="scientific">Colletotrichum gloeosporioides</name>
    <name type="common">Anthracnose fungus</name>
    <name type="synonym">Glomerella cingulata</name>
    <dbReference type="NCBI Taxonomy" id="474922"/>
    <lineage>
        <taxon>Eukaryota</taxon>
        <taxon>Fungi</taxon>
        <taxon>Dikarya</taxon>
        <taxon>Ascomycota</taxon>
        <taxon>Pezizomycotina</taxon>
        <taxon>Sordariomycetes</taxon>
        <taxon>Hypocreomycetidae</taxon>
        <taxon>Glomerellales</taxon>
        <taxon>Glomerellaceae</taxon>
        <taxon>Colletotrichum</taxon>
        <taxon>Colletotrichum gloeosporioides species complex</taxon>
    </lineage>
</organism>
<dbReference type="RefSeq" id="XP_045265060.1">
    <property type="nucleotide sequence ID" value="XM_045413426.1"/>
</dbReference>
<reference evidence="2" key="1">
    <citation type="journal article" date="2020" name="Phytopathology">
        <title>Genome sequence and comparative analysis of Colletotrichum gloeosporioides isolated from Liriodendron leaves.</title>
        <authorList>
            <person name="Fu F.F."/>
            <person name="Hao Z."/>
            <person name="Wang P."/>
            <person name="Lu Y."/>
            <person name="Xue L.J."/>
            <person name="Wei G."/>
            <person name="Tian Y."/>
            <person name="Baishi H."/>
            <person name="Xu H."/>
            <person name="Shi J."/>
            <person name="Cheng T."/>
            <person name="Wang G."/>
            <person name="Yi Y."/>
            <person name="Chen J."/>
        </authorList>
    </citation>
    <scope>NUCLEOTIDE SEQUENCE</scope>
    <source>
        <strain evidence="2">Lc1</strain>
    </source>
</reference>
<evidence type="ECO:0000256" key="1">
    <source>
        <dbReference type="SAM" id="MobiDB-lite"/>
    </source>
</evidence>
<comment type="caution">
    <text evidence="2">The sequence shown here is derived from an EMBL/GenBank/DDBJ whole genome shotgun (WGS) entry which is preliminary data.</text>
</comment>
<keyword evidence="3" id="KW-1185">Reference proteome</keyword>
<dbReference type="AlphaFoldDB" id="A0A8H4CL87"/>
<protein>
    <submittedName>
        <fullName evidence="2">U3 small nucleolar RNA-associated protein 4</fullName>
    </submittedName>
</protein>
<gene>
    <name evidence="2" type="ORF">GCG54_00013574</name>
</gene>
<dbReference type="Proteomes" id="UP000613401">
    <property type="component" value="Unassembled WGS sequence"/>
</dbReference>
<evidence type="ECO:0000313" key="2">
    <source>
        <dbReference type="EMBL" id="KAF3805901.1"/>
    </source>
</evidence>
<evidence type="ECO:0000313" key="3">
    <source>
        <dbReference type="Proteomes" id="UP000613401"/>
    </source>
</evidence>
<feature type="region of interest" description="Disordered" evidence="1">
    <location>
        <begin position="421"/>
        <end position="447"/>
    </location>
</feature>
<dbReference type="GeneID" id="69020690"/>